<accession>A0ABV3DLC6</accession>
<dbReference type="RefSeq" id="WP_358357141.1">
    <property type="nucleotide sequence ID" value="NZ_JBEZFP010000065.1"/>
</dbReference>
<sequence>MDPSNGEPPSAMRDLAIEAFRADLTRVARGKTRRGLARKMGYSHARLSDMLSPRWRGLPPWDAVETYLRACGVSAEDIARDWRPRWYKLHALEPRYTFHAPVRAASFVLDERRVQTVQEFGRHLSRDAALVEAGENLLEAVLVVLRHAAQASTDDGQGGPR</sequence>
<proteinExistence type="predicted"/>
<dbReference type="InterPro" id="IPR001387">
    <property type="entry name" value="Cro/C1-type_HTH"/>
</dbReference>
<dbReference type="EMBL" id="JBEZFP010000065">
    <property type="protein sequence ID" value="MEU8136538.1"/>
    <property type="molecule type" value="Genomic_DNA"/>
</dbReference>
<evidence type="ECO:0000313" key="2">
    <source>
        <dbReference type="Proteomes" id="UP001551482"/>
    </source>
</evidence>
<dbReference type="Proteomes" id="UP001551482">
    <property type="component" value="Unassembled WGS sequence"/>
</dbReference>
<organism evidence="1 2">
    <name type="scientific">Streptodolium elevatio</name>
    <dbReference type="NCBI Taxonomy" id="3157996"/>
    <lineage>
        <taxon>Bacteria</taxon>
        <taxon>Bacillati</taxon>
        <taxon>Actinomycetota</taxon>
        <taxon>Actinomycetes</taxon>
        <taxon>Kitasatosporales</taxon>
        <taxon>Streptomycetaceae</taxon>
        <taxon>Streptodolium</taxon>
    </lineage>
</organism>
<name>A0ABV3DLC6_9ACTN</name>
<gene>
    <name evidence="1" type="ORF">AB0C36_23875</name>
</gene>
<dbReference type="SUPFAM" id="SSF47413">
    <property type="entry name" value="lambda repressor-like DNA-binding domains"/>
    <property type="match status" value="1"/>
</dbReference>
<dbReference type="InterPro" id="IPR010982">
    <property type="entry name" value="Lambda_DNA-bd_dom_sf"/>
</dbReference>
<evidence type="ECO:0000313" key="1">
    <source>
        <dbReference type="EMBL" id="MEU8136538.1"/>
    </source>
</evidence>
<dbReference type="Pfam" id="PF13560">
    <property type="entry name" value="HTH_31"/>
    <property type="match status" value="1"/>
</dbReference>
<reference evidence="1 2" key="1">
    <citation type="submission" date="2024-06" db="EMBL/GenBank/DDBJ databases">
        <title>The Natural Products Discovery Center: Release of the First 8490 Sequenced Strains for Exploring Actinobacteria Biosynthetic Diversity.</title>
        <authorList>
            <person name="Kalkreuter E."/>
            <person name="Kautsar S.A."/>
            <person name="Yang D."/>
            <person name="Bader C.D."/>
            <person name="Teijaro C.N."/>
            <person name="Fluegel L."/>
            <person name="Davis C.M."/>
            <person name="Simpson J.R."/>
            <person name="Lauterbach L."/>
            <person name="Steele A.D."/>
            <person name="Gui C."/>
            <person name="Meng S."/>
            <person name="Li G."/>
            <person name="Viehrig K."/>
            <person name="Ye F."/>
            <person name="Su P."/>
            <person name="Kiefer A.F."/>
            <person name="Nichols A."/>
            <person name="Cepeda A.J."/>
            <person name="Yan W."/>
            <person name="Fan B."/>
            <person name="Jiang Y."/>
            <person name="Adhikari A."/>
            <person name="Zheng C.-J."/>
            <person name="Schuster L."/>
            <person name="Cowan T.M."/>
            <person name="Smanski M.J."/>
            <person name="Chevrette M.G."/>
            <person name="De Carvalho L.P.S."/>
            <person name="Shen B."/>
        </authorList>
    </citation>
    <scope>NUCLEOTIDE SEQUENCE [LARGE SCALE GENOMIC DNA]</scope>
    <source>
        <strain evidence="1 2">NPDC048946</strain>
    </source>
</reference>
<dbReference type="CDD" id="cd00093">
    <property type="entry name" value="HTH_XRE"/>
    <property type="match status" value="1"/>
</dbReference>
<keyword evidence="2" id="KW-1185">Reference proteome</keyword>
<protein>
    <submittedName>
        <fullName evidence="1">Helix-turn-helix transcriptional regulator</fullName>
    </submittedName>
</protein>
<comment type="caution">
    <text evidence="1">The sequence shown here is derived from an EMBL/GenBank/DDBJ whole genome shotgun (WGS) entry which is preliminary data.</text>
</comment>